<dbReference type="PANTHER" id="PTHR32120">
    <property type="entry name" value="SMALL RIBOSOMAL SUBUNIT BIOGENESIS GTPASE RSGA"/>
    <property type="match status" value="1"/>
</dbReference>
<accession>A0A9D2QHC1</accession>
<dbReference type="Gene3D" id="3.40.50.300">
    <property type="entry name" value="P-loop containing nucleotide triphosphate hydrolases"/>
    <property type="match status" value="1"/>
</dbReference>
<feature type="binding site" evidence="10">
    <location>
        <position position="286"/>
    </location>
    <ligand>
        <name>Zn(2+)</name>
        <dbReference type="ChEBI" id="CHEBI:29105"/>
    </ligand>
</feature>
<protein>
    <recommendedName>
        <fullName evidence="10">Small ribosomal subunit biogenesis GTPase RsgA</fullName>
        <ecNumber evidence="10">3.6.1.-</ecNumber>
    </recommendedName>
</protein>
<evidence type="ECO:0000256" key="6">
    <source>
        <dbReference type="ARBA" id="ARBA00022801"/>
    </source>
</evidence>
<keyword evidence="8 10" id="KW-0694">RNA-binding</keyword>
<evidence type="ECO:0000256" key="3">
    <source>
        <dbReference type="ARBA" id="ARBA00022723"/>
    </source>
</evidence>
<dbReference type="PROSITE" id="PS51721">
    <property type="entry name" value="G_CP"/>
    <property type="match status" value="1"/>
</dbReference>
<feature type="binding site" evidence="10">
    <location>
        <position position="281"/>
    </location>
    <ligand>
        <name>Zn(2+)</name>
        <dbReference type="ChEBI" id="CHEBI:29105"/>
    </ligand>
</feature>
<dbReference type="InterPro" id="IPR004881">
    <property type="entry name" value="Ribosome_biogen_GTPase_RsgA"/>
</dbReference>
<keyword evidence="2 10" id="KW-0690">Ribosome biogenesis</keyword>
<dbReference type="GO" id="GO:0005525">
    <property type="term" value="F:GTP binding"/>
    <property type="evidence" value="ECO:0007669"/>
    <property type="project" value="UniProtKB-UniRule"/>
</dbReference>
<dbReference type="EMBL" id="DWVS01000107">
    <property type="protein sequence ID" value="HJC87228.1"/>
    <property type="molecule type" value="Genomic_DNA"/>
</dbReference>
<comment type="cofactor">
    <cofactor evidence="10">
        <name>Zn(2+)</name>
        <dbReference type="ChEBI" id="CHEBI:29105"/>
    </cofactor>
    <text evidence="10">Binds 1 zinc ion per subunit.</text>
</comment>
<proteinExistence type="inferred from homology"/>
<comment type="caution">
    <text evidence="13">The sequence shown here is derived from an EMBL/GenBank/DDBJ whole genome shotgun (WGS) entry which is preliminary data.</text>
</comment>
<dbReference type="GO" id="GO:0005737">
    <property type="term" value="C:cytoplasm"/>
    <property type="evidence" value="ECO:0007669"/>
    <property type="project" value="UniProtKB-SubCell"/>
</dbReference>
<sequence>MHITDYGFDPAWLPAGYDMKDAARITAVYRDRYEFICESGSGYARLKAGAYYSGENSCPTVGDFVLLNLQEHGDSLILKTLPRKSVFTRLDPSSAGHAGQVAAANFDYVFILQSLNHDLNPRRLERYLTQAWETGASPVILLTKADLTDSPAEMTARTEAAAPGVPVIPISAGTGLGLDALSPYLLPRKTTVFLGSSGVGKSTLVNALAGESLMSTGEIREDDSRGRHTTTHRQLILLSEKSLFPGAMIIDTPGMRQLGMWDSAEGLHTAFEDVERYFPYCRFRDCGHESEPGCAVRAAVARGELSEERLKSYLKLKREARYIEDRNAYLHEHSMRARKRMKERRQRKKE</sequence>
<feature type="binding site" evidence="10">
    <location>
        <position position="294"/>
    </location>
    <ligand>
        <name>Zn(2+)</name>
        <dbReference type="ChEBI" id="CHEBI:29105"/>
    </ligand>
</feature>
<evidence type="ECO:0000256" key="2">
    <source>
        <dbReference type="ARBA" id="ARBA00022517"/>
    </source>
</evidence>
<feature type="domain" description="CP-type G" evidence="12">
    <location>
        <begin position="96"/>
        <end position="258"/>
    </location>
</feature>
<gene>
    <name evidence="10 13" type="primary">rsgA</name>
    <name evidence="13" type="ORF">H9926_04345</name>
</gene>
<keyword evidence="3 10" id="KW-0479">Metal-binding</keyword>
<name>A0A9D2QHC1_9FIRM</name>
<evidence type="ECO:0000259" key="11">
    <source>
        <dbReference type="PROSITE" id="PS50936"/>
    </source>
</evidence>
<dbReference type="HAMAP" id="MF_01820">
    <property type="entry name" value="GTPase_RsgA"/>
    <property type="match status" value="1"/>
</dbReference>
<evidence type="ECO:0000256" key="8">
    <source>
        <dbReference type="ARBA" id="ARBA00022884"/>
    </source>
</evidence>
<dbReference type="SUPFAM" id="SSF52540">
    <property type="entry name" value="P-loop containing nucleoside triphosphate hydrolases"/>
    <property type="match status" value="1"/>
</dbReference>
<dbReference type="InterPro" id="IPR027417">
    <property type="entry name" value="P-loop_NTPase"/>
</dbReference>
<comment type="similarity">
    <text evidence="10">Belongs to the TRAFAC class YlqF/YawG GTPase family. RsgA subfamily.</text>
</comment>
<feature type="domain" description="EngC GTPase" evidence="11">
    <location>
        <begin position="104"/>
        <end position="256"/>
    </location>
</feature>
<evidence type="ECO:0000256" key="1">
    <source>
        <dbReference type="ARBA" id="ARBA00022490"/>
    </source>
</evidence>
<dbReference type="GO" id="GO:0019843">
    <property type="term" value="F:rRNA binding"/>
    <property type="evidence" value="ECO:0007669"/>
    <property type="project" value="UniProtKB-KW"/>
</dbReference>
<reference evidence="13" key="2">
    <citation type="submission" date="2021-04" db="EMBL/GenBank/DDBJ databases">
        <authorList>
            <person name="Gilroy R."/>
        </authorList>
    </citation>
    <scope>NUCLEOTIDE SEQUENCE</scope>
    <source>
        <strain evidence="13">ChiBcec1-1630</strain>
    </source>
</reference>
<comment type="function">
    <text evidence="10">One of several proteins that assist in the late maturation steps of the functional core of the 30S ribosomal subunit. Helps release RbfA from mature subunits. May play a role in the assembly of ribosomal proteins into the subunit. Circularly permuted GTPase that catalyzes slow GTP hydrolysis, GTPase activity is stimulated by the 30S ribosomal subunit.</text>
</comment>
<dbReference type="NCBIfam" id="TIGR00157">
    <property type="entry name" value="ribosome small subunit-dependent GTPase A"/>
    <property type="match status" value="1"/>
</dbReference>
<dbReference type="GO" id="GO:0003924">
    <property type="term" value="F:GTPase activity"/>
    <property type="evidence" value="ECO:0007669"/>
    <property type="project" value="UniProtKB-UniRule"/>
</dbReference>
<evidence type="ECO:0000256" key="9">
    <source>
        <dbReference type="ARBA" id="ARBA00023134"/>
    </source>
</evidence>
<evidence type="ECO:0000256" key="10">
    <source>
        <dbReference type="HAMAP-Rule" id="MF_01820"/>
    </source>
</evidence>
<evidence type="ECO:0000313" key="14">
    <source>
        <dbReference type="Proteomes" id="UP000823922"/>
    </source>
</evidence>
<dbReference type="GO" id="GO:0046872">
    <property type="term" value="F:metal ion binding"/>
    <property type="evidence" value="ECO:0007669"/>
    <property type="project" value="UniProtKB-KW"/>
</dbReference>
<keyword evidence="7 10" id="KW-0862">Zinc</keyword>
<dbReference type="PANTHER" id="PTHR32120:SF10">
    <property type="entry name" value="SMALL RIBOSOMAL SUBUNIT BIOGENESIS GTPASE RSGA"/>
    <property type="match status" value="1"/>
</dbReference>
<keyword evidence="1 10" id="KW-0963">Cytoplasm</keyword>
<dbReference type="Pfam" id="PF03193">
    <property type="entry name" value="RsgA_GTPase"/>
    <property type="match status" value="1"/>
</dbReference>
<feature type="binding site" evidence="10">
    <location>
        <begin position="195"/>
        <end position="203"/>
    </location>
    <ligand>
        <name>GTP</name>
        <dbReference type="ChEBI" id="CHEBI:37565"/>
    </ligand>
</feature>
<keyword evidence="4 10" id="KW-0699">rRNA-binding</keyword>
<feature type="binding site" evidence="10">
    <location>
        <begin position="143"/>
        <end position="146"/>
    </location>
    <ligand>
        <name>GTP</name>
        <dbReference type="ChEBI" id="CHEBI:37565"/>
    </ligand>
</feature>
<evidence type="ECO:0000256" key="4">
    <source>
        <dbReference type="ARBA" id="ARBA00022730"/>
    </source>
</evidence>
<feature type="binding site" evidence="10">
    <location>
        <position position="288"/>
    </location>
    <ligand>
        <name>Zn(2+)</name>
        <dbReference type="ChEBI" id="CHEBI:29105"/>
    </ligand>
</feature>
<reference evidence="13" key="1">
    <citation type="journal article" date="2021" name="PeerJ">
        <title>Extensive microbial diversity within the chicken gut microbiome revealed by metagenomics and culture.</title>
        <authorList>
            <person name="Gilroy R."/>
            <person name="Ravi A."/>
            <person name="Getino M."/>
            <person name="Pursley I."/>
            <person name="Horton D.L."/>
            <person name="Alikhan N.F."/>
            <person name="Baker D."/>
            <person name="Gharbi K."/>
            <person name="Hall N."/>
            <person name="Watson M."/>
            <person name="Adriaenssens E.M."/>
            <person name="Foster-Nyarko E."/>
            <person name="Jarju S."/>
            <person name="Secka A."/>
            <person name="Antonio M."/>
            <person name="Oren A."/>
            <person name="Chaudhuri R.R."/>
            <person name="La Ragione R."/>
            <person name="Hildebrand F."/>
            <person name="Pallen M.J."/>
        </authorList>
    </citation>
    <scope>NUCLEOTIDE SEQUENCE</scope>
    <source>
        <strain evidence="13">ChiBcec1-1630</strain>
    </source>
</reference>
<dbReference type="PROSITE" id="PS50936">
    <property type="entry name" value="ENGC_GTPASE"/>
    <property type="match status" value="1"/>
</dbReference>
<dbReference type="EC" id="3.6.1.-" evidence="10"/>
<dbReference type="Gene3D" id="1.10.40.50">
    <property type="entry name" value="Probable gtpase engc, domain 3"/>
    <property type="match status" value="1"/>
</dbReference>
<evidence type="ECO:0000256" key="7">
    <source>
        <dbReference type="ARBA" id="ARBA00022833"/>
    </source>
</evidence>
<dbReference type="GO" id="GO:0042274">
    <property type="term" value="P:ribosomal small subunit biogenesis"/>
    <property type="evidence" value="ECO:0007669"/>
    <property type="project" value="UniProtKB-UniRule"/>
</dbReference>
<comment type="subunit">
    <text evidence="10">Monomer. Associates with 30S ribosomal subunit, binds 16S rRNA.</text>
</comment>
<dbReference type="Proteomes" id="UP000823922">
    <property type="component" value="Unassembled WGS sequence"/>
</dbReference>
<dbReference type="InterPro" id="IPR010914">
    <property type="entry name" value="RsgA_GTPase_dom"/>
</dbReference>
<keyword evidence="5 10" id="KW-0547">Nucleotide-binding</keyword>
<comment type="subcellular location">
    <subcellularLocation>
        <location evidence="10">Cytoplasm</location>
    </subcellularLocation>
</comment>
<keyword evidence="6 10" id="KW-0378">Hydrolase</keyword>
<evidence type="ECO:0000256" key="5">
    <source>
        <dbReference type="ARBA" id="ARBA00022741"/>
    </source>
</evidence>
<evidence type="ECO:0000259" key="12">
    <source>
        <dbReference type="PROSITE" id="PS51721"/>
    </source>
</evidence>
<organism evidence="13 14">
    <name type="scientific">Candidatus Eisenbergiella intestinigallinarum</name>
    <dbReference type="NCBI Taxonomy" id="2838549"/>
    <lineage>
        <taxon>Bacteria</taxon>
        <taxon>Bacillati</taxon>
        <taxon>Bacillota</taxon>
        <taxon>Clostridia</taxon>
        <taxon>Lachnospirales</taxon>
        <taxon>Lachnospiraceae</taxon>
        <taxon>Eisenbergiella</taxon>
    </lineage>
</organism>
<keyword evidence="9 10" id="KW-0342">GTP-binding</keyword>
<dbReference type="AlphaFoldDB" id="A0A9D2QHC1"/>
<evidence type="ECO:0000313" key="13">
    <source>
        <dbReference type="EMBL" id="HJC87228.1"/>
    </source>
</evidence>
<dbReference type="CDD" id="cd01854">
    <property type="entry name" value="YjeQ_EngC"/>
    <property type="match status" value="1"/>
</dbReference>
<dbReference type="InterPro" id="IPR030378">
    <property type="entry name" value="G_CP_dom"/>
</dbReference>